<organism evidence="5 6">
    <name type="scientific">Anaerolinea thermophila (strain DSM 14523 / JCM 11388 / NBRC 100420 / UNI-1)</name>
    <dbReference type="NCBI Taxonomy" id="926569"/>
    <lineage>
        <taxon>Bacteria</taxon>
        <taxon>Bacillati</taxon>
        <taxon>Chloroflexota</taxon>
        <taxon>Anaerolineae</taxon>
        <taxon>Anaerolineales</taxon>
        <taxon>Anaerolineaceae</taxon>
        <taxon>Anaerolinea</taxon>
    </lineage>
</organism>
<sequence>MRILKNVRELLSATRQRIRPSAPAQGLLEFALALPVLLLLVFGVIEFGRIMQAWLALENGARFGIRFAITGDYNPDYCDDAIAALTQPGAIFASVGRTQLENLDRADGRIDCMVPDKINGNPVARWDEYTSALQDWARLPSIRDAALAGATGIAWENGPAVSGDYLAYLTFPQSTFSQNYRGNPAAPGYLNVMICSSRDSGFFMEGPPQDPHYYDNVVSNDHLFPMVCVDNRGANKRYIDDAGGPGDRVRIILTYRHTLITPFLSSWWPTLRLNSSREGLVEKFRTSRVTGLTGGIAMAPTRTPTPTTPPTFTPTPTPVHCENTGTILLERFNGINGNTVADLTASTNYPAFPDERTYPTSFRLTPNTGDNYGTRFRGYICPPYSGEYTFYIASDDASRLLLSPDMDASRAVQIAYLNTYTSQDNWTVNDTRRSARIWLQAGTFYYIEALHKEGTGSDHLSVAWSGPGIGTEPTLIDGQYLAPAEPEVVTPVLCEGEKGVLREDWTGVSGTSVSNLTSLPDYPAYPNDYGYLSTFNYSRNADNYGSRLQAYLCAPYTGEYTFWLASDDNGVLNMSPDENPANKITIASVPGWTNAGEYNKYAEQQSITLNLTAGQKYYMEAIFKEGGGGDHVSVAWQGPYIPVQELIPQKYLLPLTPQPTRTPTATPTPVCTVLTFNSPDQLYLHDETSTYYMNAFMQNNSPIYPVTIDRIAGSWIENWHTIASETRPTKKLTLYEWKGASSTTTIYTIPSGGLALASVPTNWDHTFTTPYTIPVSTSGNLRLRVDSKWKKASFTSPQLPTAEFNYYHGDDFRWTVYYRVGNLSCQATLTGVTGPTVTAQTVTGTGRKFSVRANVTVASGRSVNRVYFTVFNSAGQMVHYYDTNASPYCLFGRSGSNCVLKDPYVDKWNAGTPSNTSDDILITNDTYTISIIAEDSGVTINGTKVGVYSTRITYTLNLQGATPTVTFTPTRTNTPRPTNTPTNTATRTNTPPPSFTPTKTTVPPPTNTPTRTPSPTPGPSYTPTRTRTPTPSPTKCLTPPDLGGCG</sequence>
<keyword evidence="1" id="KW-0732">Signal</keyword>
<dbReference type="eggNOG" id="COG2133">
    <property type="taxonomic scope" value="Bacteria"/>
</dbReference>
<feature type="domain" description="PA14" evidence="4">
    <location>
        <begin position="495"/>
        <end position="651"/>
    </location>
</feature>
<feature type="compositionally biased region" description="Pro residues" evidence="2">
    <location>
        <begin position="1002"/>
        <end position="1020"/>
    </location>
</feature>
<name>E8N695_ANATU</name>
<dbReference type="RefSeq" id="WP_013560332.1">
    <property type="nucleotide sequence ID" value="NC_014960.1"/>
</dbReference>
<feature type="region of interest" description="Disordered" evidence="2">
    <location>
        <begin position="963"/>
        <end position="1046"/>
    </location>
</feature>
<keyword evidence="3" id="KW-1133">Transmembrane helix</keyword>
<evidence type="ECO:0000256" key="1">
    <source>
        <dbReference type="ARBA" id="ARBA00022729"/>
    </source>
</evidence>
<dbReference type="OrthoDB" id="151636at2"/>
<feature type="transmembrane region" description="Helical" evidence="3">
    <location>
        <begin position="26"/>
        <end position="45"/>
    </location>
</feature>
<feature type="compositionally biased region" description="Low complexity" evidence="2">
    <location>
        <begin position="963"/>
        <end position="989"/>
    </location>
</feature>
<proteinExistence type="predicted"/>
<reference evidence="5 6" key="1">
    <citation type="submission" date="2010-12" db="EMBL/GenBank/DDBJ databases">
        <title>Whole genome sequence of Anaerolinea thermophila UNI-1.</title>
        <authorList>
            <person name="Narita-Yamada S."/>
            <person name="Kishi E."/>
            <person name="Watanabe Y."/>
            <person name="Takasaki K."/>
            <person name="Ankai A."/>
            <person name="Oguchi A."/>
            <person name="Fukui S."/>
            <person name="Takahashi M."/>
            <person name="Yashiro I."/>
            <person name="Hosoyama A."/>
            <person name="Sekiguchi Y."/>
            <person name="Hanada S."/>
            <person name="Fujita N."/>
        </authorList>
    </citation>
    <scope>NUCLEOTIDE SEQUENCE [LARGE SCALE GENOMIC DNA]</scope>
    <source>
        <strain evidence="6">DSM 14523 / JCM 11388 / NBRC 100420 / UNI-1</strain>
    </source>
</reference>
<keyword evidence="3" id="KW-0812">Transmembrane</keyword>
<dbReference type="InParanoid" id="E8N695"/>
<dbReference type="SUPFAM" id="SSF56988">
    <property type="entry name" value="Anthrax protective antigen"/>
    <property type="match status" value="2"/>
</dbReference>
<keyword evidence="6" id="KW-1185">Reference proteome</keyword>
<dbReference type="Pfam" id="PF07691">
    <property type="entry name" value="PA14"/>
    <property type="match status" value="2"/>
</dbReference>
<evidence type="ECO:0000313" key="6">
    <source>
        <dbReference type="Proteomes" id="UP000008922"/>
    </source>
</evidence>
<dbReference type="PANTHER" id="PTHR46769:SF2">
    <property type="entry name" value="FIBROCYSTIN-L ISOFORM 2 PRECURSOR-RELATED"/>
    <property type="match status" value="1"/>
</dbReference>
<dbReference type="HOGENOM" id="CLU_291640_0_0_0"/>
<evidence type="ECO:0000256" key="3">
    <source>
        <dbReference type="SAM" id="Phobius"/>
    </source>
</evidence>
<evidence type="ECO:0000313" key="5">
    <source>
        <dbReference type="EMBL" id="BAJ63959.1"/>
    </source>
</evidence>
<protein>
    <recommendedName>
        <fullName evidence="4">PA14 domain-containing protein</fullName>
    </recommendedName>
</protein>
<dbReference type="InterPro" id="IPR011658">
    <property type="entry name" value="PA14_dom"/>
</dbReference>
<dbReference type="eggNOG" id="COG4961">
    <property type="taxonomic scope" value="Bacteria"/>
</dbReference>
<dbReference type="STRING" id="926569.ANT_19330"/>
<dbReference type="PANTHER" id="PTHR46769">
    <property type="entry name" value="POLYCYSTIC KIDNEY AND HEPATIC DISEASE 1 (AUTOSOMAL RECESSIVE)-LIKE 1"/>
    <property type="match status" value="1"/>
</dbReference>
<dbReference type="Gene3D" id="2.60.120.1560">
    <property type="match status" value="2"/>
</dbReference>
<evidence type="ECO:0000256" key="2">
    <source>
        <dbReference type="SAM" id="MobiDB-lite"/>
    </source>
</evidence>
<dbReference type="Pfam" id="PF07811">
    <property type="entry name" value="TadE"/>
    <property type="match status" value="1"/>
</dbReference>
<gene>
    <name evidence="5" type="ordered locus">ANT_19330</name>
</gene>
<keyword evidence="3" id="KW-0472">Membrane</keyword>
<dbReference type="eggNOG" id="COG2755">
    <property type="taxonomic scope" value="Bacteria"/>
</dbReference>
<feature type="domain" description="PA14" evidence="4">
    <location>
        <begin position="322"/>
        <end position="479"/>
    </location>
</feature>
<dbReference type="InterPro" id="IPR012495">
    <property type="entry name" value="TadE-like_dom"/>
</dbReference>
<dbReference type="InterPro" id="IPR052387">
    <property type="entry name" value="Fibrocystin"/>
</dbReference>
<feature type="compositionally biased region" description="Pro residues" evidence="2">
    <location>
        <begin position="306"/>
        <end position="317"/>
    </location>
</feature>
<dbReference type="KEGG" id="atm:ANT_19330"/>
<evidence type="ECO:0000259" key="4">
    <source>
        <dbReference type="PROSITE" id="PS51820"/>
    </source>
</evidence>
<dbReference type="EMBL" id="AP012029">
    <property type="protein sequence ID" value="BAJ63959.1"/>
    <property type="molecule type" value="Genomic_DNA"/>
</dbReference>
<dbReference type="InterPro" id="IPR037524">
    <property type="entry name" value="PA14/GLEYA"/>
</dbReference>
<dbReference type="PROSITE" id="PS51820">
    <property type="entry name" value="PA14"/>
    <property type="match status" value="2"/>
</dbReference>
<dbReference type="Proteomes" id="UP000008922">
    <property type="component" value="Chromosome"/>
</dbReference>
<accession>E8N695</accession>
<dbReference type="AlphaFoldDB" id="E8N695"/>
<feature type="region of interest" description="Disordered" evidence="2">
    <location>
        <begin position="295"/>
        <end position="317"/>
    </location>
</feature>
<dbReference type="SMART" id="SM00758">
    <property type="entry name" value="PA14"/>
    <property type="match status" value="2"/>
</dbReference>